<gene>
    <name evidence="2" type="ORF">METZ01_LOCUS488054</name>
</gene>
<dbReference type="PANTHER" id="PTHR11731:SF118">
    <property type="entry name" value="BLR1971 PROTEIN"/>
    <property type="match status" value="1"/>
</dbReference>
<dbReference type="Gene3D" id="2.140.10.30">
    <property type="entry name" value="Dipeptidylpeptidase IV, N-terminal domain"/>
    <property type="match status" value="1"/>
</dbReference>
<dbReference type="PANTHER" id="PTHR11731">
    <property type="entry name" value="PROTEASE FAMILY S9B,C DIPEPTIDYL-PEPTIDASE IV-RELATED"/>
    <property type="match status" value="1"/>
</dbReference>
<feature type="non-terminal residue" evidence="2">
    <location>
        <position position="239"/>
    </location>
</feature>
<dbReference type="InterPro" id="IPR002469">
    <property type="entry name" value="Peptidase_S9B_N"/>
</dbReference>
<dbReference type="Pfam" id="PF00930">
    <property type="entry name" value="DPPIV_N"/>
    <property type="match status" value="1"/>
</dbReference>
<accession>A0A383CT25</accession>
<protein>
    <recommendedName>
        <fullName evidence="1">Dipeptidylpeptidase IV N-terminal domain-containing protein</fullName>
    </recommendedName>
</protein>
<dbReference type="AlphaFoldDB" id="A0A383CT25"/>
<sequence length="239" mass="27498">FKWRSDSSGFLFEHIERGFGAHRVVEIQMPSGKSRALIDETADTFVFVFGNSYRKDLEGLKEIIWRSERDGWNHLYLYDGLTGRVKNQITRGKWVVRSVVGVNEAKRQITFKASGCEPAQDPYYLHYYRVNFDGTGLVRLSEGDGTHSAQFSPDKSVFIDTWSRVDLPPRHVLRRAGDGKLLCELEEADAKDLYATGWRHAERFAAKDRDGKFDIHGIICWPSNYDPKKKYPVVEVIYA</sequence>
<name>A0A383CT25_9ZZZZ</name>
<dbReference type="GO" id="GO:0006508">
    <property type="term" value="P:proteolysis"/>
    <property type="evidence" value="ECO:0007669"/>
    <property type="project" value="InterPro"/>
</dbReference>
<feature type="domain" description="Dipeptidylpeptidase IV N-terminal" evidence="1">
    <location>
        <begin position="2"/>
        <end position="169"/>
    </location>
</feature>
<dbReference type="EMBL" id="UINC01211342">
    <property type="protein sequence ID" value="SVE35200.1"/>
    <property type="molecule type" value="Genomic_DNA"/>
</dbReference>
<reference evidence="2" key="1">
    <citation type="submission" date="2018-05" db="EMBL/GenBank/DDBJ databases">
        <authorList>
            <person name="Lanie J.A."/>
            <person name="Ng W.-L."/>
            <person name="Kazmierczak K.M."/>
            <person name="Andrzejewski T.M."/>
            <person name="Davidsen T.M."/>
            <person name="Wayne K.J."/>
            <person name="Tettelin H."/>
            <person name="Glass J.I."/>
            <person name="Rusch D."/>
            <person name="Podicherti R."/>
            <person name="Tsui H.-C.T."/>
            <person name="Winkler M.E."/>
        </authorList>
    </citation>
    <scope>NUCLEOTIDE SEQUENCE</scope>
</reference>
<dbReference type="SUPFAM" id="SSF82171">
    <property type="entry name" value="DPP6 N-terminal domain-like"/>
    <property type="match status" value="1"/>
</dbReference>
<evidence type="ECO:0000259" key="1">
    <source>
        <dbReference type="Pfam" id="PF00930"/>
    </source>
</evidence>
<dbReference type="InterPro" id="IPR050278">
    <property type="entry name" value="Serine_Prot_S9B/DPPIV"/>
</dbReference>
<organism evidence="2">
    <name type="scientific">marine metagenome</name>
    <dbReference type="NCBI Taxonomy" id="408172"/>
    <lineage>
        <taxon>unclassified sequences</taxon>
        <taxon>metagenomes</taxon>
        <taxon>ecological metagenomes</taxon>
    </lineage>
</organism>
<feature type="non-terminal residue" evidence="2">
    <location>
        <position position="1"/>
    </location>
</feature>
<evidence type="ECO:0000313" key="2">
    <source>
        <dbReference type="EMBL" id="SVE35200.1"/>
    </source>
</evidence>
<proteinExistence type="predicted"/>